<organism evidence="3 5">
    <name type="scientific">Neospora caninum (strain Liverpool)</name>
    <dbReference type="NCBI Taxonomy" id="572307"/>
    <lineage>
        <taxon>Eukaryota</taxon>
        <taxon>Sar</taxon>
        <taxon>Alveolata</taxon>
        <taxon>Apicomplexa</taxon>
        <taxon>Conoidasida</taxon>
        <taxon>Coccidia</taxon>
        <taxon>Eucoccidiorida</taxon>
        <taxon>Eimeriorina</taxon>
        <taxon>Sarcocystidae</taxon>
        <taxon>Neospora</taxon>
    </lineage>
</organism>
<keyword evidence="2" id="KW-0472">Membrane</keyword>
<gene>
    <name evidence="4" type="ORF">BN1204_063560</name>
    <name evidence="3" type="ORF">NCLIV_063560</name>
</gene>
<evidence type="ECO:0000313" key="4">
    <source>
        <dbReference type="EMBL" id="CEL70673.1"/>
    </source>
</evidence>
<dbReference type="GO" id="GO:0005789">
    <property type="term" value="C:endoplasmic reticulum membrane"/>
    <property type="evidence" value="ECO:0007669"/>
    <property type="project" value="TreeGrafter"/>
</dbReference>
<keyword evidence="2" id="KW-1133">Transmembrane helix</keyword>
<keyword evidence="5" id="KW-1185">Reference proteome</keyword>
<reference evidence="3" key="1">
    <citation type="submission" date="2011-02" db="EMBL/GenBank/DDBJ databases">
        <authorList>
            <person name="Aslett M."/>
        </authorList>
    </citation>
    <scope>NUCLEOTIDE SEQUENCE</scope>
    <source>
        <strain evidence="3">Liverpool</strain>
    </source>
</reference>
<feature type="region of interest" description="Disordered" evidence="1">
    <location>
        <begin position="439"/>
        <end position="463"/>
    </location>
</feature>
<reference evidence="4" key="4">
    <citation type="journal article" date="2015" name="PLoS ONE">
        <title>Comprehensive Evaluation of Toxoplasma gondii VEG and Neospora caninum LIV Genomes with Tachyzoite Stage Transcriptome and Proteome Defines Novel Transcript Features.</title>
        <authorList>
            <person name="Ramaprasad A."/>
            <person name="Mourier T."/>
            <person name="Naeem R."/>
            <person name="Malas T.B."/>
            <person name="Moussa E."/>
            <person name="Panigrahi A."/>
            <person name="Vermont S.J."/>
            <person name="Otto T.D."/>
            <person name="Wastling J."/>
            <person name="Pain A."/>
        </authorList>
    </citation>
    <scope>NUCLEOTIDE SEQUENCE</scope>
    <source>
        <strain evidence="4">Liverpool</strain>
    </source>
</reference>
<dbReference type="GO" id="GO:0000139">
    <property type="term" value="C:Golgi membrane"/>
    <property type="evidence" value="ECO:0007669"/>
    <property type="project" value="TreeGrafter"/>
</dbReference>
<dbReference type="VEuPathDB" id="ToxoDB:NCLIV_063560"/>
<feature type="transmembrane region" description="Helical" evidence="2">
    <location>
        <begin position="185"/>
        <end position="204"/>
    </location>
</feature>
<dbReference type="PANTHER" id="PTHR21290:SF25">
    <property type="entry name" value="SPHINGOMYELIN SYNTHASE-RELATED PROTEIN 1"/>
    <property type="match status" value="1"/>
</dbReference>
<reference evidence="5" key="3">
    <citation type="journal article" date="2012" name="PLoS Pathog.">
        <title>Comparative genomics of the apicomplexan parasites Toxoplasma gondii and Neospora caninum: Coccidia differing in host range and transmission strategy.</title>
        <authorList>
            <person name="Reid A.J."/>
            <person name="Vermont S.J."/>
            <person name="Cotton J.A."/>
            <person name="Harris D."/>
            <person name="Hill-Cawthorne G.A."/>
            <person name="Konen-Waisman S."/>
            <person name="Latham S.M."/>
            <person name="Mourier T."/>
            <person name="Norton R."/>
            <person name="Quail M.A."/>
            <person name="Sanders M."/>
            <person name="Shanmugam D."/>
            <person name="Sohal A."/>
            <person name="Wasmuth J.D."/>
            <person name="Brunk B."/>
            <person name="Grigg M.E."/>
            <person name="Howard J.C."/>
            <person name="Parkinson J."/>
            <person name="Roos D.S."/>
            <person name="Trees A.J."/>
            <person name="Berriman M."/>
            <person name="Pain A."/>
            <person name="Wastling J.M."/>
        </authorList>
    </citation>
    <scope>NUCLEOTIDE SEQUENCE [LARGE SCALE GENOMIC DNA]</scope>
    <source>
        <strain evidence="5">Liverpool</strain>
    </source>
</reference>
<dbReference type="EMBL" id="FR823393">
    <property type="protein sequence ID" value="CBZ55930.1"/>
    <property type="molecule type" value="Genomic_DNA"/>
</dbReference>
<feature type="region of interest" description="Disordered" evidence="1">
    <location>
        <begin position="391"/>
        <end position="410"/>
    </location>
</feature>
<dbReference type="GO" id="GO:0047493">
    <property type="term" value="F:ceramide cholinephosphotransferase activity"/>
    <property type="evidence" value="ECO:0007669"/>
    <property type="project" value="TreeGrafter"/>
</dbReference>
<evidence type="ECO:0000256" key="2">
    <source>
        <dbReference type="SAM" id="Phobius"/>
    </source>
</evidence>
<feature type="transmembrane region" description="Helical" evidence="2">
    <location>
        <begin position="267"/>
        <end position="288"/>
    </location>
</feature>
<dbReference type="GO" id="GO:0046513">
    <property type="term" value="P:ceramide biosynthetic process"/>
    <property type="evidence" value="ECO:0007669"/>
    <property type="project" value="TreeGrafter"/>
</dbReference>
<accession>F0VQD3</accession>
<evidence type="ECO:0000256" key="1">
    <source>
        <dbReference type="SAM" id="MobiDB-lite"/>
    </source>
</evidence>
<feature type="transmembrane region" description="Helical" evidence="2">
    <location>
        <begin position="234"/>
        <end position="255"/>
    </location>
</feature>
<dbReference type="AlphaFoldDB" id="F0VQD3"/>
<feature type="compositionally biased region" description="Polar residues" evidence="1">
    <location>
        <begin position="81"/>
        <end position="91"/>
    </location>
</feature>
<reference evidence="3" key="2">
    <citation type="submission" date="2011-03" db="EMBL/GenBank/DDBJ databases">
        <title>Comparative genomics and transcriptomics of Neospora caninum and Toxoplasma gondii.</title>
        <authorList>
            <person name="Reid A.J."/>
            <person name="Sohal A."/>
            <person name="Harris D."/>
            <person name="Quail M."/>
            <person name="Sanders M."/>
            <person name="Berriman M."/>
            <person name="Wastling J.M."/>
            <person name="Pain A."/>
        </authorList>
    </citation>
    <scope>NUCLEOTIDE SEQUENCE</scope>
    <source>
        <strain evidence="3">Liverpool</strain>
    </source>
</reference>
<dbReference type="GO" id="GO:0005886">
    <property type="term" value="C:plasma membrane"/>
    <property type="evidence" value="ECO:0007669"/>
    <property type="project" value="TreeGrafter"/>
</dbReference>
<sequence>MQKLSCFGGPNAVRHTVHTEVAQQSVSSTSDSARETCGSVVTCERRTTCDTIAVRSGAEQVAFALEALAANACSVLTPQSTPLAASRQTRIGTPRGVSHAEDESDPSMWASTEGPQAGARSGEPSAERGACRARHQGSRERAGSRRLDLLSLATRKLRPQSAQRMPCFWIAPEQERPAHFFFIRILWLFVYFLVVDVVMSVVGVSSDYFYMLDPQPQLKDRVHDWIFGGKPPAALSQVVADSLTVSLIVITGIRHLFFVRMPLSIMIVYRCIAIIISVYVLRTIAIFVTTMPAPVEDCTPSDIGTASGFMMQAFLAASFQTSLCTDMIISGHTLTTAICMATWLFYNNCNKHDNPEKDIILFYFLRDKIRARWTRCVSRWCGRLARRSRKDPRDKATGKAGAGGRDKSVEWKPLGGFESSSNVGMVDLTARRGLDLHTNTSDTEKGVFRNNADGEGCGRSRSEGLAVEAGLKEELEIVIDAEGSSAAHDVAQREFQCGRCDARGQASEPAGTRENLSVEVPNKEAFKQKEGRLSSAPRGGSSEGERQAPRGNFSRPYSSDLEIGRKKQTTSCGWFQTFWATVCEWNLLGVYCLLHGAVNIIIIDFSFCHYTVDICFGLLVAFAIYTAYHMILSLLWAERAESLRRVSTGPLASPGDGMMRNPSALLAGCLHTGTSLSFGESHGDAEILLQPQGCHAGTTRPHAAGGATKPERTLADGLRGEAVSGPLSFSATAILDFPLVRFPAFLIRRLEGMD</sequence>
<dbReference type="Proteomes" id="UP000007494">
    <property type="component" value="Chromosome XII"/>
</dbReference>
<dbReference type="GO" id="GO:0033188">
    <property type="term" value="F:sphingomyelin synthase activity"/>
    <property type="evidence" value="ECO:0007669"/>
    <property type="project" value="TreeGrafter"/>
</dbReference>
<protein>
    <recommendedName>
        <fullName evidence="6">Transmembrane protein</fullName>
    </recommendedName>
</protein>
<dbReference type="PANTHER" id="PTHR21290">
    <property type="entry name" value="SPHINGOMYELIN SYNTHETASE"/>
    <property type="match status" value="1"/>
</dbReference>
<evidence type="ECO:0000313" key="3">
    <source>
        <dbReference type="EMBL" id="CBZ55930.1"/>
    </source>
</evidence>
<dbReference type="GeneID" id="13445153"/>
<evidence type="ECO:0000313" key="5">
    <source>
        <dbReference type="Proteomes" id="UP000007494"/>
    </source>
</evidence>
<dbReference type="EMBL" id="LN714487">
    <property type="protein sequence ID" value="CEL70673.1"/>
    <property type="molecule type" value="Genomic_DNA"/>
</dbReference>
<dbReference type="InterPro" id="IPR045221">
    <property type="entry name" value="Sphingomyelin_synth-like"/>
</dbReference>
<keyword evidence="2" id="KW-0812">Transmembrane</keyword>
<dbReference type="OrthoDB" id="330753at2759"/>
<evidence type="ECO:0008006" key="6">
    <source>
        <dbReference type="Google" id="ProtNLM"/>
    </source>
</evidence>
<feature type="region of interest" description="Disordered" evidence="1">
    <location>
        <begin position="526"/>
        <end position="559"/>
    </location>
</feature>
<proteinExistence type="predicted"/>
<dbReference type="OMA" id="ICMATWL"/>
<name>F0VQD3_NEOCL</name>
<dbReference type="eggNOG" id="KOG3058">
    <property type="taxonomic scope" value="Eukaryota"/>
</dbReference>
<feature type="region of interest" description="Disordered" evidence="1">
    <location>
        <begin position="81"/>
        <end position="143"/>
    </location>
</feature>
<feature type="transmembrane region" description="Helical" evidence="2">
    <location>
        <begin position="616"/>
        <end position="637"/>
    </location>
</feature>
<dbReference type="InParanoid" id="F0VQD3"/>
<dbReference type="RefSeq" id="XP_003885956.1">
    <property type="nucleotide sequence ID" value="XM_003885907.1"/>
</dbReference>